<name>A0ABM1TLI8_LIMPO</name>
<evidence type="ECO:0000256" key="2">
    <source>
        <dbReference type="ARBA" id="ARBA00024354"/>
    </source>
</evidence>
<dbReference type="Gene3D" id="2.30.29.30">
    <property type="entry name" value="Pleckstrin-homology domain (PH domain)/Phosphotyrosine-binding domain (PTB)"/>
    <property type="match status" value="1"/>
</dbReference>
<evidence type="ECO:0000256" key="5">
    <source>
        <dbReference type="SAM" id="MobiDB-lite"/>
    </source>
</evidence>
<comment type="similarity">
    <text evidence="2">Belongs to the SVAP1 family.</text>
</comment>
<dbReference type="SUPFAM" id="SSF58038">
    <property type="entry name" value="SNARE fusion complex"/>
    <property type="match status" value="2"/>
</dbReference>
<evidence type="ECO:0000256" key="1">
    <source>
        <dbReference type="ARBA" id="ARBA00022737"/>
    </source>
</evidence>
<keyword evidence="7" id="KW-1185">Reference proteome</keyword>
<gene>
    <name evidence="8" type="primary">LOC106472468</name>
</gene>
<dbReference type="Gene3D" id="1.20.5.110">
    <property type="match status" value="2"/>
</dbReference>
<dbReference type="Proteomes" id="UP000694941">
    <property type="component" value="Unplaced"/>
</dbReference>
<evidence type="ECO:0000256" key="4">
    <source>
        <dbReference type="ARBA" id="ARBA00032027"/>
    </source>
</evidence>
<evidence type="ECO:0000313" key="8">
    <source>
        <dbReference type="RefSeq" id="XP_022256744.1"/>
    </source>
</evidence>
<evidence type="ECO:0000256" key="3">
    <source>
        <dbReference type="ARBA" id="ARBA00024443"/>
    </source>
</evidence>
<reference evidence="8" key="1">
    <citation type="submission" date="2025-08" db="UniProtKB">
        <authorList>
            <consortium name="RefSeq"/>
        </authorList>
    </citation>
    <scope>IDENTIFICATION</scope>
    <source>
        <tissue evidence="8">Muscle</tissue>
    </source>
</reference>
<feature type="region of interest" description="Disordered" evidence="5">
    <location>
        <begin position="334"/>
        <end position="362"/>
    </location>
</feature>
<dbReference type="PANTHER" id="PTHR19305:SF1">
    <property type="entry name" value="SYNAPTOSOMAL-ASSOCIATED PROTEIN 47"/>
    <property type="match status" value="1"/>
</dbReference>
<dbReference type="InterPro" id="IPR011993">
    <property type="entry name" value="PH-like_dom_sf"/>
</dbReference>
<dbReference type="GeneID" id="106472468"/>
<evidence type="ECO:0000259" key="6">
    <source>
        <dbReference type="PROSITE" id="PS50192"/>
    </source>
</evidence>
<protein>
    <recommendedName>
        <fullName evidence="3">Synaptosomal-associated protein 47</fullName>
    </recommendedName>
    <alternativeName>
        <fullName evidence="4">Synaptosomal-associated 47 kDa protein</fullName>
    </alternativeName>
</protein>
<keyword evidence="1" id="KW-0677">Repeat</keyword>
<organism evidence="7 8">
    <name type="scientific">Limulus polyphemus</name>
    <name type="common">Atlantic horseshoe crab</name>
    <dbReference type="NCBI Taxonomy" id="6850"/>
    <lineage>
        <taxon>Eukaryota</taxon>
        <taxon>Metazoa</taxon>
        <taxon>Ecdysozoa</taxon>
        <taxon>Arthropoda</taxon>
        <taxon>Chelicerata</taxon>
        <taxon>Merostomata</taxon>
        <taxon>Xiphosura</taxon>
        <taxon>Limulidae</taxon>
        <taxon>Limulus</taxon>
    </lineage>
</organism>
<sequence length="461" mass="52871">MATSGKIESIYSRPKVTTNDSVGLVHQTKCSYFYPAEGRWANGNMFLSKDKIVFSLEKTGSGTEDKILQLLLRNITEVKKRSSSLIFPAIIVQVGAMPHWFASFPNRDITFNLLELFWKEYLLCKTIYHDVESKKWESENEAQSLGQEMMEIMYDSHATLQAAALTLHQQGDQLSNASRVVGDINENLSVSERFLGMLSSVMNMIKVPRSHSVPEMTDKEKSFKFSASFCISTHNMAEYQKLIQGIIDIRSSGIRLIRSDGQISHHLRGKYISSIKVLTPWEISISHSSDPSRSKIQVFIVVCPRLAEALKKLQLYYRQKISLDGEDTTLHDRNLLLSPDSKKSGVSRKERSTQFHKSEGRSGEEMLVKEKQMINEEEADEINQMISSLHSLALEVGQEQCAQLEKIDKLIGYVDRTDDRMKEDIKKNKEITRQHLNMEMFTRFTEIVKILTFFKFSFLRK</sequence>
<feature type="domain" description="T-SNARE coiled-coil homology" evidence="6">
    <location>
        <begin position="375"/>
        <end position="431"/>
    </location>
</feature>
<dbReference type="PROSITE" id="PS50192">
    <property type="entry name" value="T_SNARE"/>
    <property type="match status" value="1"/>
</dbReference>
<dbReference type="Pfam" id="PF02893">
    <property type="entry name" value="GRAM"/>
    <property type="match status" value="1"/>
</dbReference>
<dbReference type="InterPro" id="IPR000727">
    <property type="entry name" value="T_SNARE_dom"/>
</dbReference>
<dbReference type="PANTHER" id="PTHR19305">
    <property type="entry name" value="SYNAPTOSOMAL ASSOCIATED PROTEIN"/>
    <property type="match status" value="1"/>
</dbReference>
<dbReference type="RefSeq" id="XP_022256744.1">
    <property type="nucleotide sequence ID" value="XM_022401036.1"/>
</dbReference>
<accession>A0ABM1TLI8</accession>
<proteinExistence type="inferred from homology"/>
<evidence type="ECO:0000313" key="7">
    <source>
        <dbReference type="Proteomes" id="UP000694941"/>
    </source>
</evidence>
<dbReference type="InterPro" id="IPR004182">
    <property type="entry name" value="GRAM"/>
</dbReference>